<reference evidence="1" key="1">
    <citation type="submission" date="2014-11" db="EMBL/GenBank/DDBJ databases">
        <authorList>
            <person name="Amaro Gonzalez C."/>
        </authorList>
    </citation>
    <scope>NUCLEOTIDE SEQUENCE</scope>
</reference>
<protein>
    <submittedName>
        <fullName evidence="1">Uncharacterized protein</fullName>
    </submittedName>
</protein>
<accession>A0A0E9ST13</accession>
<proteinExistence type="predicted"/>
<dbReference type="EMBL" id="GBXM01064078">
    <property type="protein sequence ID" value="JAH44499.1"/>
    <property type="molecule type" value="Transcribed_RNA"/>
</dbReference>
<sequence length="76" mass="9075">MNNLKHIFWWCFADAQCRLFFRLHPLPLFLFSIHPLDSTYNVILSIKNDLNCFPFCLAVRDRNGHLDSQYFLVITI</sequence>
<name>A0A0E9ST13_ANGAN</name>
<evidence type="ECO:0000313" key="1">
    <source>
        <dbReference type="EMBL" id="JAH44499.1"/>
    </source>
</evidence>
<reference evidence="1" key="2">
    <citation type="journal article" date="2015" name="Fish Shellfish Immunol.">
        <title>Early steps in the European eel (Anguilla anguilla)-Vibrio vulnificus interaction in the gills: Role of the RtxA13 toxin.</title>
        <authorList>
            <person name="Callol A."/>
            <person name="Pajuelo D."/>
            <person name="Ebbesson L."/>
            <person name="Teles M."/>
            <person name="MacKenzie S."/>
            <person name="Amaro C."/>
        </authorList>
    </citation>
    <scope>NUCLEOTIDE SEQUENCE</scope>
</reference>
<organism evidence="1">
    <name type="scientific">Anguilla anguilla</name>
    <name type="common">European freshwater eel</name>
    <name type="synonym">Muraena anguilla</name>
    <dbReference type="NCBI Taxonomy" id="7936"/>
    <lineage>
        <taxon>Eukaryota</taxon>
        <taxon>Metazoa</taxon>
        <taxon>Chordata</taxon>
        <taxon>Craniata</taxon>
        <taxon>Vertebrata</taxon>
        <taxon>Euteleostomi</taxon>
        <taxon>Actinopterygii</taxon>
        <taxon>Neopterygii</taxon>
        <taxon>Teleostei</taxon>
        <taxon>Anguilliformes</taxon>
        <taxon>Anguillidae</taxon>
        <taxon>Anguilla</taxon>
    </lineage>
</organism>
<dbReference type="AlphaFoldDB" id="A0A0E9ST13"/>